<accession>A0A5J4WHR4</accession>
<dbReference type="OrthoDB" id="9909311at2759"/>
<evidence type="ECO:0000313" key="1">
    <source>
        <dbReference type="EMBL" id="KAA6394540.1"/>
    </source>
</evidence>
<dbReference type="AlphaFoldDB" id="A0A5J4WHR4"/>
<organism evidence="1 2">
    <name type="scientific">Streblomastix strix</name>
    <dbReference type="NCBI Taxonomy" id="222440"/>
    <lineage>
        <taxon>Eukaryota</taxon>
        <taxon>Metamonada</taxon>
        <taxon>Preaxostyla</taxon>
        <taxon>Oxymonadida</taxon>
        <taxon>Streblomastigidae</taxon>
        <taxon>Streblomastix</taxon>
    </lineage>
</organism>
<proteinExistence type="predicted"/>
<reference evidence="1 2" key="1">
    <citation type="submission" date="2019-03" db="EMBL/GenBank/DDBJ databases">
        <title>Single cell metagenomics reveals metabolic interactions within the superorganism composed of flagellate Streblomastix strix and complex community of Bacteroidetes bacteria on its surface.</title>
        <authorList>
            <person name="Treitli S.C."/>
            <person name="Kolisko M."/>
            <person name="Husnik F."/>
            <person name="Keeling P."/>
            <person name="Hampl V."/>
        </authorList>
    </citation>
    <scope>NUCLEOTIDE SEQUENCE [LARGE SCALE GENOMIC DNA]</scope>
    <source>
        <strain evidence="1">ST1C</strain>
    </source>
</reference>
<sequence length="157" mass="17825">MNQLIKDNEVIAEYQAGFVYRLKGRHAFNHIPIYCESGFADCDGALRWIDEALPSILEQFEPEDIFNLDGFNLFFCQAIRYTIKIKCTQIKGTKTSKQRIIGFSGASIAGKKLPFAIIELSMHPRSFNGHKVQPFHSTTEGSGDHSCSQEKIKNFYI</sequence>
<name>A0A5J4WHR4_9EUKA</name>
<dbReference type="EMBL" id="SNRW01001915">
    <property type="protein sequence ID" value="KAA6394540.1"/>
    <property type="molecule type" value="Genomic_DNA"/>
</dbReference>
<comment type="caution">
    <text evidence="1">The sequence shown here is derived from an EMBL/GenBank/DDBJ whole genome shotgun (WGS) entry which is preliminary data.</text>
</comment>
<protein>
    <recommendedName>
        <fullName evidence="3">DDE-1 domain-containing protein</fullName>
    </recommendedName>
</protein>
<dbReference type="Proteomes" id="UP000324800">
    <property type="component" value="Unassembled WGS sequence"/>
</dbReference>
<evidence type="ECO:0008006" key="3">
    <source>
        <dbReference type="Google" id="ProtNLM"/>
    </source>
</evidence>
<gene>
    <name evidence="1" type="ORF">EZS28_009930</name>
</gene>
<evidence type="ECO:0000313" key="2">
    <source>
        <dbReference type="Proteomes" id="UP000324800"/>
    </source>
</evidence>